<sequence length="162" mass="17187">MEDPRPQFDAKSLGLVQDGNNKIHLSPVKRKRIESALSSRNSSLIGSTASGSSSLGTTGLGWGGGLKDKLARMKEGEKLRGADTTASSSRSEKGAPSDPNKDRNRSPARKKTRFVTEKGIREAGRESLGTELTTVGAGGKSGQGRGMVFLDDDDDDELVILK</sequence>
<dbReference type="EMBL" id="JAPUUL010003115">
    <property type="protein sequence ID" value="KAJ8124321.1"/>
    <property type="molecule type" value="Genomic_DNA"/>
</dbReference>
<protein>
    <submittedName>
        <fullName evidence="1">Uncharacterized protein</fullName>
    </submittedName>
</protein>
<reference evidence="1" key="1">
    <citation type="submission" date="2022-12" db="EMBL/GenBank/DDBJ databases">
        <title>Genome Sequence of Lasiodiplodia mahajangana.</title>
        <authorList>
            <person name="Buettner E."/>
        </authorList>
    </citation>
    <scope>NUCLEOTIDE SEQUENCE</scope>
    <source>
        <strain evidence="1">VT137</strain>
    </source>
</reference>
<organism evidence="1 2">
    <name type="scientific">Lasiodiplodia mahajangana</name>
    <dbReference type="NCBI Taxonomy" id="1108764"/>
    <lineage>
        <taxon>Eukaryota</taxon>
        <taxon>Fungi</taxon>
        <taxon>Dikarya</taxon>
        <taxon>Ascomycota</taxon>
        <taxon>Pezizomycotina</taxon>
        <taxon>Dothideomycetes</taxon>
        <taxon>Dothideomycetes incertae sedis</taxon>
        <taxon>Botryosphaeriales</taxon>
        <taxon>Botryosphaeriaceae</taxon>
        <taxon>Lasiodiplodia</taxon>
    </lineage>
</organism>
<accession>A0ACC2JAB6</accession>
<gene>
    <name evidence="1" type="ORF">O1611_g9320</name>
</gene>
<evidence type="ECO:0000313" key="2">
    <source>
        <dbReference type="Proteomes" id="UP001153332"/>
    </source>
</evidence>
<proteinExistence type="predicted"/>
<name>A0ACC2JAB6_9PEZI</name>
<comment type="caution">
    <text evidence="1">The sequence shown here is derived from an EMBL/GenBank/DDBJ whole genome shotgun (WGS) entry which is preliminary data.</text>
</comment>
<keyword evidence="2" id="KW-1185">Reference proteome</keyword>
<evidence type="ECO:0000313" key="1">
    <source>
        <dbReference type="EMBL" id="KAJ8124321.1"/>
    </source>
</evidence>
<dbReference type="Proteomes" id="UP001153332">
    <property type="component" value="Unassembled WGS sequence"/>
</dbReference>